<evidence type="ECO:0000313" key="2">
    <source>
        <dbReference type="EMBL" id="XCM77684.1"/>
    </source>
</evidence>
<sequence length="89" mass="9146">MENGRARGCLAGCLLPLAAVLLLVSGGWAVEVEGPAELSAGTRENHSVFALGTLVLGALAVRVTAVAPMLRCGAAIAHEEDGTYRCVDR</sequence>
<name>A0AAU8JQU3_9ACTN</name>
<reference evidence="2" key="1">
    <citation type="submission" date="2024-06" db="EMBL/GenBank/DDBJ databases">
        <title>The genome sequences of Kitasatospora sp. strain HUAS MG31.</title>
        <authorList>
            <person name="Mo P."/>
        </authorList>
    </citation>
    <scope>NUCLEOTIDE SEQUENCE</scope>
    <source>
        <strain evidence="2">HUAS MG31</strain>
    </source>
</reference>
<evidence type="ECO:0000256" key="1">
    <source>
        <dbReference type="SAM" id="Phobius"/>
    </source>
</evidence>
<feature type="transmembrane region" description="Helical" evidence="1">
    <location>
        <begin position="48"/>
        <end position="70"/>
    </location>
</feature>
<dbReference type="AlphaFoldDB" id="A0AAU8JQU3"/>
<keyword evidence="1" id="KW-1133">Transmembrane helix</keyword>
<organism evidence="2">
    <name type="scientific">Kitasatospora camelliae</name>
    <dbReference type="NCBI Taxonomy" id="3156397"/>
    <lineage>
        <taxon>Bacteria</taxon>
        <taxon>Bacillati</taxon>
        <taxon>Actinomycetota</taxon>
        <taxon>Actinomycetes</taxon>
        <taxon>Kitasatosporales</taxon>
        <taxon>Streptomycetaceae</taxon>
        <taxon>Kitasatospora</taxon>
    </lineage>
</organism>
<accession>A0AAU8JQU3</accession>
<dbReference type="RefSeq" id="WP_354637376.1">
    <property type="nucleotide sequence ID" value="NZ_CP159872.1"/>
</dbReference>
<gene>
    <name evidence="2" type="ORF">ABWK59_01395</name>
</gene>
<keyword evidence="1" id="KW-0812">Transmembrane</keyword>
<keyword evidence="1" id="KW-0472">Membrane</keyword>
<dbReference type="KEGG" id="kcm:ABWK59_01395"/>
<proteinExistence type="predicted"/>
<protein>
    <submittedName>
        <fullName evidence="2">Uncharacterized protein</fullName>
    </submittedName>
</protein>
<dbReference type="EMBL" id="CP159872">
    <property type="protein sequence ID" value="XCM77684.1"/>
    <property type="molecule type" value="Genomic_DNA"/>
</dbReference>